<evidence type="ECO:0000313" key="2">
    <source>
        <dbReference type="EMBL" id="GGR97237.1"/>
    </source>
</evidence>
<name>A0ABQ2S4J9_9DEIO</name>
<protein>
    <recommendedName>
        <fullName evidence="1">DUF4435 domain-containing protein</fullName>
    </recommendedName>
</protein>
<proteinExistence type="predicted"/>
<dbReference type="InterPro" id="IPR029492">
    <property type="entry name" value="DUF4435"/>
</dbReference>
<sequence length="305" mass="35742">MSNLLDRLKEARSSTVTVIDRFIREYGRHGAGAYIFVEGKNDRLYYQSIVKRIINKKHYIKIFVCGNRKAVIEAEKNLRDRRLPNGVKTLFFADRDFDYNLQNEPHSRGVCYTDGYSFENYLIDGENMRLAWDSCVTTATSGLDYDILSRIFKREYIKFARIMIDLSAHVLARRRYIREGEKIVLNDARILRFMNIDSDLNIEYEENILPKISDQIGLRMMKCDAKVFKNIKRDLREKGSLYYIRGKYLTTFIQKFLEGVQVLGKSVDANFAFDVQINERNIVNYILMRGNIPNNLASYVEARLV</sequence>
<keyword evidence="3" id="KW-1185">Reference proteome</keyword>
<dbReference type="RefSeq" id="WP_189073506.1">
    <property type="nucleotide sequence ID" value="NZ_BMQN01000005.1"/>
</dbReference>
<comment type="caution">
    <text evidence="2">The sequence shown here is derived from an EMBL/GenBank/DDBJ whole genome shotgun (WGS) entry which is preliminary data.</text>
</comment>
<dbReference type="Proteomes" id="UP000644548">
    <property type="component" value="Unassembled WGS sequence"/>
</dbReference>
<dbReference type="EMBL" id="BMQN01000005">
    <property type="protein sequence ID" value="GGR97237.1"/>
    <property type="molecule type" value="Genomic_DNA"/>
</dbReference>
<evidence type="ECO:0000259" key="1">
    <source>
        <dbReference type="Pfam" id="PF14491"/>
    </source>
</evidence>
<accession>A0ABQ2S4J9</accession>
<dbReference type="Pfam" id="PF14491">
    <property type="entry name" value="DUF4435"/>
    <property type="match status" value="1"/>
</dbReference>
<feature type="domain" description="DUF4435" evidence="1">
    <location>
        <begin position="35"/>
        <end position="258"/>
    </location>
</feature>
<organism evidence="2 3">
    <name type="scientific">Deinococcus sedimenti</name>
    <dbReference type="NCBI Taxonomy" id="1867090"/>
    <lineage>
        <taxon>Bacteria</taxon>
        <taxon>Thermotogati</taxon>
        <taxon>Deinococcota</taxon>
        <taxon>Deinococci</taxon>
        <taxon>Deinococcales</taxon>
        <taxon>Deinococcaceae</taxon>
        <taxon>Deinococcus</taxon>
    </lineage>
</organism>
<gene>
    <name evidence="2" type="ORF">GCM10008960_25040</name>
</gene>
<evidence type="ECO:0000313" key="3">
    <source>
        <dbReference type="Proteomes" id="UP000644548"/>
    </source>
</evidence>
<reference evidence="3" key="1">
    <citation type="journal article" date="2019" name="Int. J. Syst. Evol. Microbiol.">
        <title>The Global Catalogue of Microorganisms (GCM) 10K type strain sequencing project: providing services to taxonomists for standard genome sequencing and annotation.</title>
        <authorList>
            <consortium name="The Broad Institute Genomics Platform"/>
            <consortium name="The Broad Institute Genome Sequencing Center for Infectious Disease"/>
            <person name="Wu L."/>
            <person name="Ma J."/>
        </authorList>
    </citation>
    <scope>NUCLEOTIDE SEQUENCE [LARGE SCALE GENOMIC DNA]</scope>
    <source>
        <strain evidence="3">JCM 31405</strain>
    </source>
</reference>